<gene>
    <name evidence="2" type="ORF">EV644_106308</name>
</gene>
<dbReference type="Proteomes" id="UP000295818">
    <property type="component" value="Unassembled WGS sequence"/>
</dbReference>
<keyword evidence="3" id="KW-1185">Reference proteome</keyword>
<accession>A0ABY2BK55</accession>
<reference evidence="2 3" key="1">
    <citation type="journal article" date="2015" name="Stand. Genomic Sci.">
        <title>Genomic Encyclopedia of Bacterial and Archaeal Type Strains, Phase III: the genomes of soil and plant-associated and newly described type strains.</title>
        <authorList>
            <person name="Whitman W.B."/>
            <person name="Woyke T."/>
            <person name="Klenk H.P."/>
            <person name="Zhou Y."/>
            <person name="Lilburn T.G."/>
            <person name="Beck B.J."/>
            <person name="De Vos P."/>
            <person name="Vandamme P."/>
            <person name="Eisen J.A."/>
            <person name="Garrity G."/>
            <person name="Hugenholtz P."/>
            <person name="Kyrpides N.C."/>
        </authorList>
    </citation>
    <scope>NUCLEOTIDE SEQUENCE [LARGE SCALE GENOMIC DNA]</scope>
    <source>
        <strain evidence="2 3">VKM Ac-2538</strain>
    </source>
</reference>
<dbReference type="Pfam" id="PF00903">
    <property type="entry name" value="Glyoxalase"/>
    <property type="match status" value="2"/>
</dbReference>
<dbReference type="PROSITE" id="PS51819">
    <property type="entry name" value="VOC"/>
    <property type="match status" value="2"/>
</dbReference>
<name>A0ABY2BK55_9ACTN</name>
<evidence type="ECO:0000259" key="1">
    <source>
        <dbReference type="PROSITE" id="PS51819"/>
    </source>
</evidence>
<dbReference type="InterPro" id="IPR052537">
    <property type="entry name" value="Extradiol_RC_dioxygenase"/>
</dbReference>
<dbReference type="EMBL" id="SLWM01000006">
    <property type="protein sequence ID" value="TCO23000.1"/>
    <property type="molecule type" value="Genomic_DNA"/>
</dbReference>
<protein>
    <submittedName>
        <fullName evidence="2">Glyoxalase family protein</fullName>
    </submittedName>
</protein>
<dbReference type="PANTHER" id="PTHR36110:SF2">
    <property type="entry name" value="RING-CLEAVING DIOXYGENASE MHQE-RELATED"/>
    <property type="match status" value="1"/>
</dbReference>
<dbReference type="Gene3D" id="3.10.180.10">
    <property type="entry name" value="2,3-Dihydroxybiphenyl 1,2-Dioxygenase, domain 1"/>
    <property type="match status" value="2"/>
</dbReference>
<comment type="caution">
    <text evidence="2">The sequence shown here is derived from an EMBL/GenBank/DDBJ whole genome shotgun (WGS) entry which is preliminary data.</text>
</comment>
<proteinExistence type="predicted"/>
<evidence type="ECO:0000313" key="3">
    <source>
        <dbReference type="Proteomes" id="UP000295818"/>
    </source>
</evidence>
<sequence>MAAAVAPHGLHHVTAIAEDPQRNVDFYTTVLGLRLVKRTVNFDAPDTYHLYYGDESGKPSTLLTFFPWPGVDQGRQGTGLTTATAFSIPPEALGWWQTRFKDLGVDADAPVARSDEEVLRLRDPDGLVIELVASDGDSRSGWDGAAAVPADNAIRGLFSVTMTEQDLDPTAEMLNGLLGMEYGHNTTDRTRFMMSGQEGGTDDGTAVDVLPSKASRGLQAAGTVHHIAFRAPDRETQARWRLELIDAGIQVTEILDRQYFTSIYFREPGGVLLEIATDQPGFTVDEPLLELGQHLKLPPWLEPNREQIQNSLPTLRVPPPTPEEVDR</sequence>
<dbReference type="CDD" id="cd08347">
    <property type="entry name" value="PcpA_C_like"/>
    <property type="match status" value="1"/>
</dbReference>
<dbReference type="InterPro" id="IPR037523">
    <property type="entry name" value="VOC_core"/>
</dbReference>
<dbReference type="SUPFAM" id="SSF54593">
    <property type="entry name" value="Glyoxalase/Bleomycin resistance protein/Dihydroxybiphenyl dioxygenase"/>
    <property type="match status" value="1"/>
</dbReference>
<dbReference type="PANTHER" id="PTHR36110">
    <property type="entry name" value="RING-CLEAVING DIOXYGENASE MHQE-RELATED"/>
    <property type="match status" value="1"/>
</dbReference>
<organism evidence="2 3">
    <name type="scientific">Kribbella orskensis</name>
    <dbReference type="NCBI Taxonomy" id="2512216"/>
    <lineage>
        <taxon>Bacteria</taxon>
        <taxon>Bacillati</taxon>
        <taxon>Actinomycetota</taxon>
        <taxon>Actinomycetes</taxon>
        <taxon>Propionibacteriales</taxon>
        <taxon>Kribbellaceae</taxon>
        <taxon>Kribbella</taxon>
    </lineage>
</organism>
<dbReference type="InterPro" id="IPR029068">
    <property type="entry name" value="Glyas_Bleomycin-R_OHBP_Dase"/>
</dbReference>
<dbReference type="InterPro" id="IPR004360">
    <property type="entry name" value="Glyas_Fos-R_dOase_dom"/>
</dbReference>
<evidence type="ECO:0000313" key="2">
    <source>
        <dbReference type="EMBL" id="TCO23000.1"/>
    </source>
</evidence>
<feature type="domain" description="VOC" evidence="1">
    <location>
        <begin position="156"/>
        <end position="278"/>
    </location>
</feature>
<dbReference type="RefSeq" id="WP_132189692.1">
    <property type="nucleotide sequence ID" value="NZ_SLWM01000006.1"/>
</dbReference>
<feature type="domain" description="VOC" evidence="1">
    <location>
        <begin position="9"/>
        <end position="134"/>
    </location>
</feature>